<dbReference type="RefSeq" id="XP_022290715.1">
    <property type="nucleotide sequence ID" value="XM_022435007.1"/>
</dbReference>
<dbReference type="OrthoDB" id="6196803at2759"/>
<keyword evidence="3" id="KW-1185">Reference proteome</keyword>
<organism evidence="3 5">
    <name type="scientific">Crassostrea virginica</name>
    <name type="common">Eastern oyster</name>
    <dbReference type="NCBI Taxonomy" id="6565"/>
    <lineage>
        <taxon>Eukaryota</taxon>
        <taxon>Metazoa</taxon>
        <taxon>Spiralia</taxon>
        <taxon>Lophotrochozoa</taxon>
        <taxon>Mollusca</taxon>
        <taxon>Bivalvia</taxon>
        <taxon>Autobranchia</taxon>
        <taxon>Pteriomorphia</taxon>
        <taxon>Ostreida</taxon>
        <taxon>Ostreoidea</taxon>
        <taxon>Ostreidae</taxon>
        <taxon>Crassostrea</taxon>
    </lineage>
</organism>
<dbReference type="RefSeq" id="XP_022290714.1">
    <property type="nucleotide sequence ID" value="XM_022435006.1"/>
</dbReference>
<keyword evidence="1" id="KW-1133">Transmembrane helix</keyword>
<keyword evidence="1" id="KW-0812">Transmembrane</keyword>
<sequence>MLKTNILMLCLFVSNASENCSRFPDGCCPGYKKNYVTGNCTECNDGFSGINCSRMCLYPSYGPKCKSECACSNDSCHFKNGCSNEFTTEIEFGMTNWSSTTSTDFTATSIQTRISLVLLVCTSVFLLLFFLAYGSSKLRKHFKNRTMVDERSTAEENYYQTIPEKHF</sequence>
<reference evidence="4 5" key="1">
    <citation type="submission" date="2025-04" db="UniProtKB">
        <authorList>
            <consortium name="RefSeq"/>
        </authorList>
    </citation>
    <scope>IDENTIFICATION</scope>
    <source>
        <tissue evidence="4 5">Whole sample</tissue>
    </source>
</reference>
<evidence type="ECO:0000313" key="3">
    <source>
        <dbReference type="Proteomes" id="UP000694844"/>
    </source>
</evidence>
<keyword evidence="1" id="KW-0472">Membrane</keyword>
<feature type="transmembrane region" description="Helical" evidence="1">
    <location>
        <begin position="114"/>
        <end position="133"/>
    </location>
</feature>
<evidence type="ECO:0000313" key="4">
    <source>
        <dbReference type="RefSeq" id="XP_022290714.1"/>
    </source>
</evidence>
<feature type="chain" id="PRO_5044665846" evidence="2">
    <location>
        <begin position="17"/>
        <end position="167"/>
    </location>
</feature>
<proteinExistence type="predicted"/>
<evidence type="ECO:0000256" key="2">
    <source>
        <dbReference type="SAM" id="SignalP"/>
    </source>
</evidence>
<evidence type="ECO:0000256" key="1">
    <source>
        <dbReference type="SAM" id="Phobius"/>
    </source>
</evidence>
<dbReference type="Proteomes" id="UP000694844">
    <property type="component" value="Chromosome 7"/>
</dbReference>
<gene>
    <name evidence="4 5" type="primary">LOC111102338</name>
</gene>
<feature type="signal peptide" evidence="2">
    <location>
        <begin position="1"/>
        <end position="16"/>
    </location>
</feature>
<name>A0A8B8AHR0_CRAVI</name>
<accession>A0A8B8AHR0</accession>
<dbReference type="AlphaFoldDB" id="A0A8B8AHR0"/>
<protein>
    <submittedName>
        <fullName evidence="4 5">Multiple epidermal growth factor-like domains protein 10</fullName>
    </submittedName>
</protein>
<dbReference type="Gene3D" id="2.170.300.10">
    <property type="entry name" value="Tie2 ligand-binding domain superfamily"/>
    <property type="match status" value="1"/>
</dbReference>
<dbReference type="GeneID" id="111102338"/>
<keyword evidence="2" id="KW-0732">Signal</keyword>
<dbReference type="KEGG" id="cvn:111102338"/>
<evidence type="ECO:0000313" key="5">
    <source>
        <dbReference type="RefSeq" id="XP_022290715.1"/>
    </source>
</evidence>